<dbReference type="InterPro" id="IPR006068">
    <property type="entry name" value="ATPase_P-typ_cation-transptr_C"/>
</dbReference>
<dbReference type="FunFam" id="1.20.1110.10:FF:000014">
    <property type="entry name" value="Calcium-transporting ATPase"/>
    <property type="match status" value="1"/>
</dbReference>
<dbReference type="Pfam" id="PF00689">
    <property type="entry name" value="Cation_ATPase_C"/>
    <property type="match status" value="1"/>
</dbReference>
<keyword evidence="4" id="KW-1133">Transmembrane helix</keyword>
<dbReference type="PANTHER" id="PTHR24093:SF369">
    <property type="entry name" value="CALCIUM-TRANSPORTING ATPASE"/>
    <property type="match status" value="1"/>
</dbReference>
<evidence type="ECO:0000313" key="7">
    <source>
        <dbReference type="Proteomes" id="UP000243217"/>
    </source>
</evidence>
<evidence type="ECO:0000259" key="5">
    <source>
        <dbReference type="Pfam" id="PF00689"/>
    </source>
</evidence>
<keyword evidence="7" id="KW-1185">Reference proteome</keyword>
<dbReference type="EMBL" id="JNBS01004851">
    <property type="protein sequence ID" value="OQR82022.1"/>
    <property type="molecule type" value="Genomic_DNA"/>
</dbReference>
<accession>A0A1V9Y8I0</accession>
<feature type="transmembrane region" description="Helical" evidence="4">
    <location>
        <begin position="102"/>
        <end position="123"/>
    </location>
</feature>
<comment type="caution">
    <text evidence="6">The sequence shown here is derived from an EMBL/GenBank/DDBJ whole genome shotgun (WGS) entry which is preliminary data.</text>
</comment>
<feature type="transmembrane region" description="Helical" evidence="4">
    <location>
        <begin position="74"/>
        <end position="96"/>
    </location>
</feature>
<dbReference type="OrthoDB" id="71458at2759"/>
<dbReference type="AlphaFoldDB" id="A0A1V9Y8I0"/>
<feature type="transmembrane region" description="Helical" evidence="4">
    <location>
        <begin position="230"/>
        <end position="248"/>
    </location>
</feature>
<evidence type="ECO:0000313" key="6">
    <source>
        <dbReference type="EMBL" id="OQR82022.1"/>
    </source>
</evidence>
<keyword evidence="2" id="KW-0479">Metal-binding</keyword>
<dbReference type="InterPro" id="IPR036412">
    <property type="entry name" value="HAD-like_sf"/>
</dbReference>
<dbReference type="STRING" id="74557.A0A1V9Y8I0"/>
<dbReference type="PANTHER" id="PTHR24093">
    <property type="entry name" value="CATION TRANSPORTING ATPASE"/>
    <property type="match status" value="1"/>
</dbReference>
<feature type="transmembrane region" description="Helical" evidence="4">
    <location>
        <begin position="190"/>
        <end position="209"/>
    </location>
</feature>
<dbReference type="GO" id="GO:0012505">
    <property type="term" value="C:endomembrane system"/>
    <property type="evidence" value="ECO:0007669"/>
    <property type="project" value="UniProtKB-SubCell"/>
</dbReference>
<keyword evidence="3" id="KW-0460">Magnesium</keyword>
<dbReference type="PRINTS" id="PR00120">
    <property type="entry name" value="HATPASE"/>
</dbReference>
<dbReference type="Gene3D" id="1.20.1110.10">
    <property type="entry name" value="Calcium-transporting ATPase, transmembrane domain"/>
    <property type="match status" value="1"/>
</dbReference>
<evidence type="ECO:0000256" key="2">
    <source>
        <dbReference type="ARBA" id="ARBA00022723"/>
    </source>
</evidence>
<dbReference type="GO" id="GO:0005886">
    <property type="term" value="C:plasma membrane"/>
    <property type="evidence" value="ECO:0007669"/>
    <property type="project" value="TreeGrafter"/>
</dbReference>
<dbReference type="InterPro" id="IPR001757">
    <property type="entry name" value="P_typ_ATPase"/>
</dbReference>
<organism evidence="6 7">
    <name type="scientific">Thraustotheca clavata</name>
    <dbReference type="NCBI Taxonomy" id="74557"/>
    <lineage>
        <taxon>Eukaryota</taxon>
        <taxon>Sar</taxon>
        <taxon>Stramenopiles</taxon>
        <taxon>Oomycota</taxon>
        <taxon>Saprolegniomycetes</taxon>
        <taxon>Saprolegniales</taxon>
        <taxon>Achlyaceae</taxon>
        <taxon>Thraustotheca</taxon>
    </lineage>
</organism>
<evidence type="ECO:0000256" key="3">
    <source>
        <dbReference type="ARBA" id="ARBA00022842"/>
    </source>
</evidence>
<dbReference type="InterPro" id="IPR023298">
    <property type="entry name" value="ATPase_P-typ_TM_dom_sf"/>
</dbReference>
<dbReference type="GO" id="GO:0016887">
    <property type="term" value="F:ATP hydrolysis activity"/>
    <property type="evidence" value="ECO:0007669"/>
    <property type="project" value="InterPro"/>
</dbReference>
<dbReference type="PRINTS" id="PR00119">
    <property type="entry name" value="CATATPASE"/>
</dbReference>
<gene>
    <name evidence="6" type="ORF">THRCLA_11202</name>
</gene>
<proteinExistence type="predicted"/>
<keyword evidence="4" id="KW-0472">Membrane</keyword>
<dbReference type="SUPFAM" id="SSF81665">
    <property type="entry name" value="Calcium ATPase, transmembrane domain M"/>
    <property type="match status" value="1"/>
</dbReference>
<evidence type="ECO:0000256" key="1">
    <source>
        <dbReference type="ARBA" id="ARBA00004127"/>
    </source>
</evidence>
<feature type="transmembrane region" description="Helical" evidence="4">
    <location>
        <begin position="260"/>
        <end position="280"/>
    </location>
</feature>
<feature type="transmembrane region" description="Helical" evidence="4">
    <location>
        <begin position="151"/>
        <end position="170"/>
    </location>
</feature>
<keyword evidence="4" id="KW-0812">Transmembrane</keyword>
<sequence>MQSTAYGPQVVAVTGDGTNDAPALKKANVGFAMGICGTAVSKDASDIVLMDDNFKSIVSAVKWGRNVYDSISKFLQFQLTVTFTAIAFCTFGAIVLEETTLSAVQLLWVNLIMNTFASLALATDKPSEAVLDRKPYPRTKPLISKKMTKHILGHLACQMAILITLTLVGDKWLDIPSGRKFEVKDPTKPSVHYTVVFNTFVFLQLFNEINARCIHDEKNVVFRGLTKNRLYSSISIVQVLLQIVFVQFGGDAFDCAPLNLTQWIVCLVLGSLSWPIGWCLRRIHSHHLPKWFALFRKSPPHTHLRFR</sequence>
<dbReference type="NCBIfam" id="TIGR01494">
    <property type="entry name" value="ATPase_P-type"/>
    <property type="match status" value="1"/>
</dbReference>
<evidence type="ECO:0000256" key="4">
    <source>
        <dbReference type="SAM" id="Phobius"/>
    </source>
</evidence>
<dbReference type="SUPFAM" id="SSF56784">
    <property type="entry name" value="HAD-like"/>
    <property type="match status" value="1"/>
</dbReference>
<dbReference type="Proteomes" id="UP000243217">
    <property type="component" value="Unassembled WGS sequence"/>
</dbReference>
<reference evidence="6 7" key="1">
    <citation type="journal article" date="2014" name="Genome Biol. Evol.">
        <title>The secreted proteins of Achlya hypogyna and Thraustotheca clavata identify the ancestral oomycete secretome and reveal gene acquisitions by horizontal gene transfer.</title>
        <authorList>
            <person name="Misner I."/>
            <person name="Blouin N."/>
            <person name="Leonard G."/>
            <person name="Richards T.A."/>
            <person name="Lane C.E."/>
        </authorList>
    </citation>
    <scope>NUCLEOTIDE SEQUENCE [LARGE SCALE GENOMIC DNA]</scope>
    <source>
        <strain evidence="6 7">ATCC 34112</strain>
    </source>
</reference>
<dbReference type="GO" id="GO:0046872">
    <property type="term" value="F:metal ion binding"/>
    <property type="evidence" value="ECO:0007669"/>
    <property type="project" value="UniProtKB-KW"/>
</dbReference>
<dbReference type="GO" id="GO:0005388">
    <property type="term" value="F:P-type calcium transporter activity"/>
    <property type="evidence" value="ECO:0007669"/>
    <property type="project" value="TreeGrafter"/>
</dbReference>
<protein>
    <submittedName>
        <fullName evidence="6">P-type ATPase (P-ATPase) Superfamily</fullName>
    </submittedName>
</protein>
<comment type="subcellular location">
    <subcellularLocation>
        <location evidence="1">Endomembrane system</location>
        <topology evidence="1">Multi-pass membrane protein</topology>
    </subcellularLocation>
</comment>
<name>A0A1V9Y8I0_9STRA</name>
<feature type="domain" description="Cation-transporting P-type ATPase C-terminal" evidence="5">
    <location>
        <begin position="100"/>
        <end position="282"/>
    </location>
</feature>
<dbReference type="GO" id="GO:0005524">
    <property type="term" value="F:ATP binding"/>
    <property type="evidence" value="ECO:0007669"/>
    <property type="project" value="InterPro"/>
</dbReference>